<dbReference type="OrthoDB" id="1876404at2"/>
<proteinExistence type="predicted"/>
<reference evidence="2 3" key="1">
    <citation type="submission" date="2019-01" db="EMBL/GenBank/DDBJ databases">
        <title>Chengkuizengella sp. nov., isolated from deep-sea sediment of East Pacific Ocean.</title>
        <authorList>
            <person name="Yang J."/>
            <person name="Lai Q."/>
            <person name="Shao Z."/>
        </authorList>
    </citation>
    <scope>NUCLEOTIDE SEQUENCE [LARGE SCALE GENOMIC DNA]</scope>
    <source>
        <strain evidence="2 3">YPA3-1-1</strain>
    </source>
</reference>
<dbReference type="Gene3D" id="3.10.450.50">
    <property type="match status" value="1"/>
</dbReference>
<evidence type="ECO:0000259" key="1">
    <source>
        <dbReference type="Pfam" id="PF13474"/>
    </source>
</evidence>
<dbReference type="AlphaFoldDB" id="A0A6N9Q7X5"/>
<feature type="domain" description="SnoaL-like" evidence="1">
    <location>
        <begin position="35"/>
        <end position="129"/>
    </location>
</feature>
<sequence>MNKFGVQYLDKKMRMHLREKDILHDSTEQHQETREILRQFQDGYTERDIDNVDSFVEKLFFTGEDICVLGTGTGELFLGSEQVKTLVKDDWENWGNVNIDCENASISVEDEVAWFATTGSVKFTFEDTLERYDRYLNFIQKKVEETGITSRQKISFINWVLSLTYHQRMEKKREYLWPLRLTGVLIKDANKWKIVHLQFSIPKGNFPDERFENSKKHLESYNKQNAMLDKYRNNQMTKELVTLLKSLETKLIGNKDISKEEVNKFFAEGSHPYMIGPNDQWCNGIEELRKYFVQNSDLNLTLDLEHSIASKSGKIIWVTVTGILKKNLTDNELAERTLEELENLFQADLSSKEKIFAAHRSSAYMLKESATGVDYTCPLRLTAVILNRSEGPVFHNIHFSFPHYWLLEGKVDNVFDYEKEFK</sequence>
<dbReference type="Proteomes" id="UP000448943">
    <property type="component" value="Unassembled WGS sequence"/>
</dbReference>
<dbReference type="SUPFAM" id="SSF54427">
    <property type="entry name" value="NTF2-like"/>
    <property type="match status" value="1"/>
</dbReference>
<gene>
    <name evidence="2" type="ORF">ERL59_17570</name>
</gene>
<keyword evidence="3" id="KW-1185">Reference proteome</keyword>
<dbReference type="EMBL" id="SIJB01000040">
    <property type="protein sequence ID" value="NBI30763.1"/>
    <property type="molecule type" value="Genomic_DNA"/>
</dbReference>
<dbReference type="RefSeq" id="WP_160647574.1">
    <property type="nucleotide sequence ID" value="NZ_SIJB01000040.1"/>
</dbReference>
<dbReference type="InterPro" id="IPR032710">
    <property type="entry name" value="NTF2-like_dom_sf"/>
</dbReference>
<comment type="caution">
    <text evidence="2">The sequence shown here is derived from an EMBL/GenBank/DDBJ whole genome shotgun (WGS) entry which is preliminary data.</text>
</comment>
<dbReference type="Pfam" id="PF13474">
    <property type="entry name" value="SnoaL_3"/>
    <property type="match status" value="2"/>
</dbReference>
<organism evidence="2 3">
    <name type="scientific">Chengkuizengella marina</name>
    <dbReference type="NCBI Taxonomy" id="2507566"/>
    <lineage>
        <taxon>Bacteria</taxon>
        <taxon>Bacillati</taxon>
        <taxon>Bacillota</taxon>
        <taxon>Bacilli</taxon>
        <taxon>Bacillales</taxon>
        <taxon>Paenibacillaceae</taxon>
        <taxon>Chengkuizengella</taxon>
    </lineage>
</organism>
<evidence type="ECO:0000313" key="3">
    <source>
        <dbReference type="Proteomes" id="UP000448943"/>
    </source>
</evidence>
<feature type="domain" description="SnoaL-like" evidence="1">
    <location>
        <begin position="144"/>
        <end position="202"/>
    </location>
</feature>
<accession>A0A6N9Q7X5</accession>
<protein>
    <recommendedName>
        <fullName evidence="1">SnoaL-like domain-containing protein</fullName>
    </recommendedName>
</protein>
<evidence type="ECO:0000313" key="2">
    <source>
        <dbReference type="EMBL" id="NBI30763.1"/>
    </source>
</evidence>
<dbReference type="InterPro" id="IPR037401">
    <property type="entry name" value="SnoaL-like"/>
</dbReference>
<name>A0A6N9Q7X5_9BACL</name>